<dbReference type="Gene3D" id="3.50.30.60">
    <property type="entry name" value="LD-carboxypeptidase A C-terminal domain-like"/>
    <property type="match status" value="1"/>
</dbReference>
<evidence type="ECO:0000256" key="2">
    <source>
        <dbReference type="ARBA" id="ARBA00022801"/>
    </source>
</evidence>
<evidence type="ECO:0000313" key="7">
    <source>
        <dbReference type="Proteomes" id="UP000229176"/>
    </source>
</evidence>
<comment type="caution">
    <text evidence="6">The sequence shown here is derived from an EMBL/GenBank/DDBJ whole genome shotgun (WGS) entry which is preliminary data.</text>
</comment>
<dbReference type="CDD" id="cd07062">
    <property type="entry name" value="Peptidase_S66_mccF_like"/>
    <property type="match status" value="1"/>
</dbReference>
<keyword evidence="6" id="KW-0645">Protease</keyword>
<dbReference type="InterPro" id="IPR003507">
    <property type="entry name" value="S66_fam"/>
</dbReference>
<gene>
    <name evidence="6" type="ORF">COW91_02795</name>
</gene>
<proteinExistence type="inferred from homology"/>
<dbReference type="Pfam" id="PF17676">
    <property type="entry name" value="Peptidase_S66C"/>
    <property type="match status" value="1"/>
</dbReference>
<dbReference type="InterPro" id="IPR040449">
    <property type="entry name" value="Peptidase_S66_N"/>
</dbReference>
<dbReference type="Pfam" id="PF02016">
    <property type="entry name" value="Peptidase_S66"/>
    <property type="match status" value="1"/>
</dbReference>
<feature type="active site" description="Nucleophile" evidence="3">
    <location>
        <position position="111"/>
    </location>
</feature>
<dbReference type="InterPro" id="IPR029062">
    <property type="entry name" value="Class_I_gatase-like"/>
</dbReference>
<dbReference type="EMBL" id="PCTI01000046">
    <property type="protein sequence ID" value="PIP68819.1"/>
    <property type="molecule type" value="Genomic_DNA"/>
</dbReference>
<reference evidence="6 7" key="1">
    <citation type="submission" date="2017-09" db="EMBL/GenBank/DDBJ databases">
        <title>Depth-based differentiation of microbial function through sediment-hosted aquifers and enrichment of novel symbionts in the deep terrestrial subsurface.</title>
        <authorList>
            <person name="Probst A.J."/>
            <person name="Ladd B."/>
            <person name="Jarett J.K."/>
            <person name="Geller-Mcgrath D.E."/>
            <person name="Sieber C.M."/>
            <person name="Emerson J.B."/>
            <person name="Anantharaman K."/>
            <person name="Thomas B.C."/>
            <person name="Malmstrom R."/>
            <person name="Stieglmeier M."/>
            <person name="Klingl A."/>
            <person name="Woyke T."/>
            <person name="Ryan C.M."/>
            <person name="Banfield J.F."/>
        </authorList>
    </citation>
    <scope>NUCLEOTIDE SEQUENCE [LARGE SCALE GENOMIC DNA]</scope>
    <source>
        <strain evidence="6">CG22_combo_CG10-13_8_21_14_all_32_8</strain>
    </source>
</reference>
<dbReference type="PANTHER" id="PTHR30237">
    <property type="entry name" value="MURAMOYLTETRAPEPTIDE CARBOXYPEPTIDASE"/>
    <property type="match status" value="1"/>
</dbReference>
<keyword evidence="6" id="KW-0121">Carboxypeptidase</keyword>
<feature type="domain" description="LD-carboxypeptidase C-terminal" evidence="5">
    <location>
        <begin position="198"/>
        <end position="311"/>
    </location>
</feature>
<dbReference type="PIRSF" id="PIRSF028757">
    <property type="entry name" value="LD-carboxypeptidase"/>
    <property type="match status" value="1"/>
</dbReference>
<dbReference type="SUPFAM" id="SSF52317">
    <property type="entry name" value="Class I glutamine amidotransferase-like"/>
    <property type="match status" value="1"/>
</dbReference>
<dbReference type="SUPFAM" id="SSF141986">
    <property type="entry name" value="LD-carboxypeptidase A C-terminal domain-like"/>
    <property type="match status" value="1"/>
</dbReference>
<evidence type="ECO:0000259" key="4">
    <source>
        <dbReference type="Pfam" id="PF02016"/>
    </source>
</evidence>
<dbReference type="InterPro" id="IPR027461">
    <property type="entry name" value="Carboxypeptidase_A_C_sf"/>
</dbReference>
<organism evidence="6 7">
    <name type="scientific">Candidatus Nomurabacteria bacterium CG22_combo_CG10-13_8_21_14_all_32_8</name>
    <dbReference type="NCBI Taxonomy" id="1974732"/>
    <lineage>
        <taxon>Bacteria</taxon>
        <taxon>Candidatus Nomuraibacteriota</taxon>
    </lineage>
</organism>
<dbReference type="Gene3D" id="3.40.50.10740">
    <property type="entry name" value="Class I glutamine amidotransferase-like"/>
    <property type="match status" value="1"/>
</dbReference>
<dbReference type="InterPro" id="IPR027478">
    <property type="entry name" value="LdcA_N"/>
</dbReference>
<feature type="domain" description="LD-carboxypeptidase N-terminal" evidence="4">
    <location>
        <begin position="12"/>
        <end position="131"/>
    </location>
</feature>
<comment type="similarity">
    <text evidence="1">Belongs to the peptidase S66 family.</text>
</comment>
<dbReference type="AlphaFoldDB" id="A0A2H0CGC7"/>
<sequence length="325" mass="36425">MKPKKIEKGAHIRIIAPVRSLKLLSDDSKKEAIIQLGKIGFKLSFGKHADEIDEFNSSSIESRIEDLHDAFADKTVDAILTVIGGYNSNQLLQYIDYELIAQNPKIICGFSDVTALANAITAKTGMITYIGPHFSSWGMKYGFEYSLENFAKCCMEEIAFDLLLSKEWSDDPWYIDQEKRDFITNDGCWILNPGHAIGRVVGGHVRCLNALQGTQYWPGLDDTILILEEDAEINPPLFDRQLQSLVHQLDFSGVKGILIGRFQKETKMTRELLQKIIDTKKELQSIPIIANIDFGHTTPIATMPIGGSLEISATIDNAKIRIIEH</sequence>
<dbReference type="Proteomes" id="UP000229176">
    <property type="component" value="Unassembled WGS sequence"/>
</dbReference>
<dbReference type="PANTHER" id="PTHR30237:SF6">
    <property type="entry name" value="CARBOXYPEPTIDASE YOCD-RELATED"/>
    <property type="match status" value="1"/>
</dbReference>
<protein>
    <submittedName>
        <fullName evidence="6">LD-carboxypeptidase</fullName>
    </submittedName>
</protein>
<feature type="active site" description="Charge relay system" evidence="3">
    <location>
        <position position="296"/>
    </location>
</feature>
<dbReference type="InterPro" id="IPR040921">
    <property type="entry name" value="Peptidase_S66C"/>
</dbReference>
<keyword evidence="2" id="KW-0378">Hydrolase</keyword>
<feature type="active site" description="Charge relay system" evidence="3">
    <location>
        <position position="228"/>
    </location>
</feature>
<evidence type="ECO:0000256" key="3">
    <source>
        <dbReference type="PIRSR" id="PIRSR028757-1"/>
    </source>
</evidence>
<evidence type="ECO:0000313" key="6">
    <source>
        <dbReference type="EMBL" id="PIP68819.1"/>
    </source>
</evidence>
<dbReference type="GO" id="GO:0004180">
    <property type="term" value="F:carboxypeptidase activity"/>
    <property type="evidence" value="ECO:0007669"/>
    <property type="project" value="UniProtKB-KW"/>
</dbReference>
<name>A0A2H0CGC7_9BACT</name>
<evidence type="ECO:0000256" key="1">
    <source>
        <dbReference type="ARBA" id="ARBA00010233"/>
    </source>
</evidence>
<evidence type="ECO:0000259" key="5">
    <source>
        <dbReference type="Pfam" id="PF17676"/>
    </source>
</evidence>
<accession>A0A2H0CGC7</accession>